<sequence>MVVQGIVTRFTLQTLPQTFVYQDQASNGEQHDPKATIITSYNYFSVLQPTVRVFYDAPKKPDRIFDEFLSIPALDVIVWFFDTFVLFFRESYTPTPTTTVSGSLPKLQKNPKYVDRIIFCDYSLSFLERVVEANATATRALLKSAIFLNYNVEPFLHTLLNHNTTPSATIGAGGFGYANYKFEGARSTLYPALTNSAQSCANTPQDGSPPSRTVITFIDSPSDSIKSTSARVSTVGLPDIETPVR</sequence>
<organism evidence="1 2">
    <name type="scientific">Boletus reticuloceps</name>
    <dbReference type="NCBI Taxonomy" id="495285"/>
    <lineage>
        <taxon>Eukaryota</taxon>
        <taxon>Fungi</taxon>
        <taxon>Dikarya</taxon>
        <taxon>Basidiomycota</taxon>
        <taxon>Agaricomycotina</taxon>
        <taxon>Agaricomycetes</taxon>
        <taxon>Agaricomycetidae</taxon>
        <taxon>Boletales</taxon>
        <taxon>Boletineae</taxon>
        <taxon>Boletaceae</taxon>
        <taxon>Boletoideae</taxon>
        <taxon>Boletus</taxon>
    </lineage>
</organism>
<reference evidence="1" key="1">
    <citation type="submission" date="2021-03" db="EMBL/GenBank/DDBJ databases">
        <title>Evolutionary innovations through gain and loss of genes in the ectomycorrhizal Boletales.</title>
        <authorList>
            <person name="Wu G."/>
            <person name="Miyauchi S."/>
            <person name="Morin E."/>
            <person name="Yang Z.-L."/>
            <person name="Xu J."/>
            <person name="Martin F.M."/>
        </authorList>
    </citation>
    <scope>NUCLEOTIDE SEQUENCE</scope>
    <source>
        <strain evidence="1">BR01</strain>
    </source>
</reference>
<keyword evidence="2" id="KW-1185">Reference proteome</keyword>
<dbReference type="AlphaFoldDB" id="A0A8I2YG83"/>
<accession>A0A8I2YG83</accession>
<dbReference type="Proteomes" id="UP000683000">
    <property type="component" value="Unassembled WGS sequence"/>
</dbReference>
<name>A0A8I2YG83_9AGAM</name>
<comment type="caution">
    <text evidence="1">The sequence shown here is derived from an EMBL/GenBank/DDBJ whole genome shotgun (WGS) entry which is preliminary data.</text>
</comment>
<dbReference type="EMBL" id="JAGFBS010000041">
    <property type="protein sequence ID" value="KAG6370963.1"/>
    <property type="molecule type" value="Genomic_DNA"/>
</dbReference>
<protein>
    <submittedName>
        <fullName evidence="1">Uncharacterized protein</fullName>
    </submittedName>
</protein>
<evidence type="ECO:0000313" key="1">
    <source>
        <dbReference type="EMBL" id="KAG6370963.1"/>
    </source>
</evidence>
<gene>
    <name evidence="1" type="ORF">JVT61DRAFT_10675</name>
</gene>
<proteinExistence type="predicted"/>
<dbReference type="OrthoDB" id="2151789at2759"/>
<evidence type="ECO:0000313" key="2">
    <source>
        <dbReference type="Proteomes" id="UP000683000"/>
    </source>
</evidence>